<organism evidence="10 11">
    <name type="scientific">Homarus americanus</name>
    <name type="common">American lobster</name>
    <dbReference type="NCBI Taxonomy" id="6706"/>
    <lineage>
        <taxon>Eukaryota</taxon>
        <taxon>Metazoa</taxon>
        <taxon>Ecdysozoa</taxon>
        <taxon>Arthropoda</taxon>
        <taxon>Crustacea</taxon>
        <taxon>Multicrustacea</taxon>
        <taxon>Malacostraca</taxon>
        <taxon>Eumalacostraca</taxon>
        <taxon>Eucarida</taxon>
        <taxon>Decapoda</taxon>
        <taxon>Pleocyemata</taxon>
        <taxon>Astacidea</taxon>
        <taxon>Nephropoidea</taxon>
        <taxon>Nephropidae</taxon>
        <taxon>Homarus</taxon>
    </lineage>
</organism>
<dbReference type="GO" id="GO:0005615">
    <property type="term" value="C:extracellular space"/>
    <property type="evidence" value="ECO:0007669"/>
    <property type="project" value="TreeGrafter"/>
</dbReference>
<dbReference type="InterPro" id="IPR005817">
    <property type="entry name" value="Wnt"/>
</dbReference>
<evidence type="ECO:0000256" key="3">
    <source>
        <dbReference type="ARBA" id="ARBA00022473"/>
    </source>
</evidence>
<accession>A0A8J5JIN0</accession>
<keyword evidence="3 9" id="KW-0217">Developmental protein</keyword>
<evidence type="ECO:0000256" key="8">
    <source>
        <dbReference type="ARBA" id="ARBA00023288"/>
    </source>
</evidence>
<evidence type="ECO:0000256" key="1">
    <source>
        <dbReference type="ARBA" id="ARBA00004498"/>
    </source>
</evidence>
<dbReference type="GO" id="GO:0060070">
    <property type="term" value="P:canonical Wnt signaling pathway"/>
    <property type="evidence" value="ECO:0007669"/>
    <property type="project" value="TreeGrafter"/>
</dbReference>
<dbReference type="Pfam" id="PF00110">
    <property type="entry name" value="wnt"/>
    <property type="match status" value="1"/>
</dbReference>
<keyword evidence="5" id="KW-0272">Extracellular matrix</keyword>
<keyword evidence="11" id="KW-1185">Reference proteome</keyword>
<dbReference type="CDD" id="cd19340">
    <property type="entry name" value="Wnt_Wnt8"/>
    <property type="match status" value="1"/>
</dbReference>
<keyword evidence="7" id="KW-1015">Disulfide bond</keyword>
<dbReference type="GO" id="GO:0045165">
    <property type="term" value="P:cell fate commitment"/>
    <property type="evidence" value="ECO:0007669"/>
    <property type="project" value="TreeGrafter"/>
</dbReference>
<keyword evidence="4" id="KW-0964">Secreted</keyword>
<comment type="function">
    <text evidence="9">Ligand for members of the frizzled family of seven transmembrane receptors.</text>
</comment>
<dbReference type="PANTHER" id="PTHR12027">
    <property type="entry name" value="WNT RELATED"/>
    <property type="match status" value="1"/>
</dbReference>
<reference evidence="10" key="1">
    <citation type="journal article" date="2021" name="Sci. Adv.">
        <title>The American lobster genome reveals insights on longevity, neural, and immune adaptations.</title>
        <authorList>
            <person name="Polinski J.M."/>
            <person name="Zimin A.V."/>
            <person name="Clark K.F."/>
            <person name="Kohn A.B."/>
            <person name="Sadowski N."/>
            <person name="Timp W."/>
            <person name="Ptitsyn A."/>
            <person name="Khanna P."/>
            <person name="Romanova D.Y."/>
            <person name="Williams P."/>
            <person name="Greenwood S.J."/>
            <person name="Moroz L.L."/>
            <person name="Walt D.R."/>
            <person name="Bodnar A.G."/>
        </authorList>
    </citation>
    <scope>NUCLEOTIDE SEQUENCE</scope>
    <source>
        <strain evidence="10">GMGI-L3</strain>
    </source>
</reference>
<dbReference type="GO" id="GO:0005125">
    <property type="term" value="F:cytokine activity"/>
    <property type="evidence" value="ECO:0007669"/>
    <property type="project" value="TreeGrafter"/>
</dbReference>
<dbReference type="PANTHER" id="PTHR12027:SF81">
    <property type="entry name" value="WNT INHIBITOR OF DORSAL PROTEIN"/>
    <property type="match status" value="1"/>
</dbReference>
<dbReference type="PRINTS" id="PR01349">
    <property type="entry name" value="WNTPROTEIN"/>
</dbReference>
<dbReference type="AlphaFoldDB" id="A0A8J5JIN0"/>
<evidence type="ECO:0000256" key="9">
    <source>
        <dbReference type="RuleBase" id="RU003500"/>
    </source>
</evidence>
<evidence type="ECO:0000256" key="2">
    <source>
        <dbReference type="ARBA" id="ARBA00005683"/>
    </source>
</evidence>
<evidence type="ECO:0000256" key="6">
    <source>
        <dbReference type="ARBA" id="ARBA00022687"/>
    </source>
</evidence>
<dbReference type="SMART" id="SM00097">
    <property type="entry name" value="WNT1"/>
    <property type="match status" value="1"/>
</dbReference>
<dbReference type="GO" id="GO:0030182">
    <property type="term" value="P:neuron differentiation"/>
    <property type="evidence" value="ECO:0007669"/>
    <property type="project" value="TreeGrafter"/>
</dbReference>
<dbReference type="PROSITE" id="PS00246">
    <property type="entry name" value="WNT1"/>
    <property type="match status" value="1"/>
</dbReference>
<sequence length="322" mass="35493">LCYRRGNTVARTGPEADLALTESIMAGVQLAVVECQTQFRWERWPCPTTAFTNVPAAKLVTREDAFVQAIRAAGVTFTITRNCSRGHLADCSCAQDTPDTNQAWKRHGCFDDVRSALQMTKKLLDTREAGQDAQGLVSLHNNQAGRMGVNRATRKVCKCHGVSGSCAIQTCWLRLGAFTSVGRALKNQYRRAIKLKNSNTLAMTTNDAVAPPLDEGTAIPTVNPRRLVYLTPSPNYCQVNQTAGWTGTGGRECSKTQGEGVPREQRKSCRKLCRECGRQVMVTVTSITVSCNCQFRWCCEVMCDTCVKNLVSYTCSDTKRRS</sequence>
<evidence type="ECO:0000256" key="5">
    <source>
        <dbReference type="ARBA" id="ARBA00022530"/>
    </source>
</evidence>
<proteinExistence type="inferred from homology"/>
<feature type="non-terminal residue" evidence="10">
    <location>
        <position position="1"/>
    </location>
</feature>
<evidence type="ECO:0000256" key="7">
    <source>
        <dbReference type="ARBA" id="ARBA00023157"/>
    </source>
</evidence>
<gene>
    <name evidence="10" type="primary">Wnt8A-L</name>
    <name evidence="10" type="ORF">Hamer_G015640</name>
</gene>
<dbReference type="EMBL" id="JAHLQT010043233">
    <property type="protein sequence ID" value="KAG7155038.1"/>
    <property type="molecule type" value="Genomic_DNA"/>
</dbReference>
<keyword evidence="8" id="KW-0449">Lipoprotein</keyword>
<protein>
    <recommendedName>
        <fullName evidence="9">Protein Wnt</fullName>
    </recommendedName>
</protein>
<evidence type="ECO:0000313" key="10">
    <source>
        <dbReference type="EMBL" id="KAG7155038.1"/>
    </source>
</evidence>
<dbReference type="Proteomes" id="UP000747542">
    <property type="component" value="Unassembled WGS sequence"/>
</dbReference>
<evidence type="ECO:0000256" key="4">
    <source>
        <dbReference type="ARBA" id="ARBA00022525"/>
    </source>
</evidence>
<dbReference type="GO" id="GO:0005109">
    <property type="term" value="F:frizzled binding"/>
    <property type="evidence" value="ECO:0007669"/>
    <property type="project" value="TreeGrafter"/>
</dbReference>
<keyword evidence="6 9" id="KW-0879">Wnt signaling pathway</keyword>
<comment type="caution">
    <text evidence="10">The sequence shown here is derived from an EMBL/GenBank/DDBJ whole genome shotgun (WGS) entry which is preliminary data.</text>
</comment>
<dbReference type="InterPro" id="IPR018161">
    <property type="entry name" value="Wnt_CS"/>
</dbReference>
<evidence type="ECO:0000313" key="11">
    <source>
        <dbReference type="Proteomes" id="UP000747542"/>
    </source>
</evidence>
<comment type="similarity">
    <text evidence="2 9">Belongs to the Wnt family.</text>
</comment>
<dbReference type="Gene3D" id="3.30.2460.20">
    <property type="match status" value="1"/>
</dbReference>
<name>A0A8J5JIN0_HOMAM</name>
<dbReference type="InterPro" id="IPR043158">
    <property type="entry name" value="Wnt_C"/>
</dbReference>
<comment type="subcellular location">
    <subcellularLocation>
        <location evidence="1 9">Secreted</location>
        <location evidence="1 9">Extracellular space</location>
        <location evidence="1 9">Extracellular matrix</location>
    </subcellularLocation>
</comment>